<protein>
    <submittedName>
        <fullName evidence="1">Uncharacterized protein</fullName>
    </submittedName>
</protein>
<gene>
    <name evidence="1" type="ORF">ENV38_03400</name>
</gene>
<proteinExistence type="predicted"/>
<comment type="caution">
    <text evidence="1">The sequence shown here is derived from an EMBL/GenBank/DDBJ whole genome shotgun (WGS) entry which is preliminary data.</text>
</comment>
<sequence>MVEIMDIVQQALKDSGADTETQELWKSIIEWYEKGGPDAVEEGIRQRVREIKSIARKQFKETKEVMPLRKKKKKTRR</sequence>
<dbReference type="EMBL" id="DTGD01000127">
    <property type="protein sequence ID" value="HGB35932.1"/>
    <property type="molecule type" value="Genomic_DNA"/>
</dbReference>
<organism evidence="1">
    <name type="scientific">candidate division WOR-3 bacterium</name>
    <dbReference type="NCBI Taxonomy" id="2052148"/>
    <lineage>
        <taxon>Bacteria</taxon>
        <taxon>Bacteria division WOR-3</taxon>
    </lineage>
</organism>
<dbReference type="AlphaFoldDB" id="A0A7V3KND8"/>
<evidence type="ECO:0000313" key="1">
    <source>
        <dbReference type="EMBL" id="HGB35932.1"/>
    </source>
</evidence>
<reference evidence="1" key="1">
    <citation type="journal article" date="2020" name="mSystems">
        <title>Genome- and Community-Level Interaction Insights into Carbon Utilization and Element Cycling Functions of Hydrothermarchaeota in Hydrothermal Sediment.</title>
        <authorList>
            <person name="Zhou Z."/>
            <person name="Liu Y."/>
            <person name="Xu W."/>
            <person name="Pan J."/>
            <person name="Luo Z.H."/>
            <person name="Li M."/>
        </authorList>
    </citation>
    <scope>NUCLEOTIDE SEQUENCE [LARGE SCALE GENOMIC DNA]</scope>
    <source>
        <strain evidence="1">SpSt-754</strain>
    </source>
</reference>
<accession>A0A7V3KND8</accession>
<name>A0A7V3KND8_UNCW3</name>